<dbReference type="NCBIfam" id="NF033794">
    <property type="entry name" value="chaper_CopZ_Eh"/>
    <property type="match status" value="1"/>
</dbReference>
<name>A0A9X3WDH9_9BACI</name>
<dbReference type="AlphaFoldDB" id="A0A9X3WDH9"/>
<dbReference type="InterPro" id="IPR000428">
    <property type="entry name" value="Cu-bd"/>
</dbReference>
<dbReference type="PROSITE" id="PS01047">
    <property type="entry name" value="HMA_1"/>
    <property type="match status" value="1"/>
</dbReference>
<keyword evidence="2" id="KW-0479">Metal-binding</keyword>
<evidence type="ECO:0000313" key="5">
    <source>
        <dbReference type="EMBL" id="MDC3417013.1"/>
    </source>
</evidence>
<evidence type="ECO:0000313" key="6">
    <source>
        <dbReference type="Proteomes" id="UP001145069"/>
    </source>
</evidence>
<dbReference type="PROSITE" id="PS50846">
    <property type="entry name" value="HMA_2"/>
    <property type="match status" value="1"/>
</dbReference>
<dbReference type="PANTHER" id="PTHR46594:SF4">
    <property type="entry name" value="P-TYPE CATION-TRANSPORTING ATPASE"/>
    <property type="match status" value="1"/>
</dbReference>
<proteinExistence type="predicted"/>
<dbReference type="InterPro" id="IPR006122">
    <property type="entry name" value="HMA_Cu_ion-bd"/>
</dbReference>
<evidence type="ECO:0000256" key="1">
    <source>
        <dbReference type="ARBA" id="ARBA00015313"/>
    </source>
</evidence>
<dbReference type="RefSeq" id="WP_272446061.1">
    <property type="nucleotide sequence ID" value="NZ_JAMQKC010000005.1"/>
</dbReference>
<evidence type="ECO:0000256" key="2">
    <source>
        <dbReference type="ARBA" id="ARBA00022723"/>
    </source>
</evidence>
<dbReference type="Gene3D" id="3.30.70.100">
    <property type="match status" value="1"/>
</dbReference>
<keyword evidence="6" id="KW-1185">Reference proteome</keyword>
<keyword evidence="3" id="KW-0186">Copper</keyword>
<protein>
    <recommendedName>
        <fullName evidence="1">Copper chaperone CopZ</fullName>
    </recommendedName>
</protein>
<organism evidence="5 6">
    <name type="scientific">Aquibacillus salsiterrae</name>
    <dbReference type="NCBI Taxonomy" id="2950439"/>
    <lineage>
        <taxon>Bacteria</taxon>
        <taxon>Bacillati</taxon>
        <taxon>Bacillota</taxon>
        <taxon>Bacilli</taxon>
        <taxon>Bacillales</taxon>
        <taxon>Bacillaceae</taxon>
        <taxon>Aquibacillus</taxon>
    </lineage>
</organism>
<dbReference type="GO" id="GO:0005507">
    <property type="term" value="F:copper ion binding"/>
    <property type="evidence" value="ECO:0007669"/>
    <property type="project" value="InterPro"/>
</dbReference>
<dbReference type="InterPro" id="IPR006121">
    <property type="entry name" value="HMA_dom"/>
</dbReference>
<dbReference type="CDD" id="cd00371">
    <property type="entry name" value="HMA"/>
    <property type="match status" value="1"/>
</dbReference>
<accession>A0A9X3WDH9</accession>
<evidence type="ECO:0000256" key="3">
    <source>
        <dbReference type="ARBA" id="ARBA00023008"/>
    </source>
</evidence>
<dbReference type="PRINTS" id="PR00944">
    <property type="entry name" value="CUEXPORT"/>
</dbReference>
<dbReference type="NCBIfam" id="TIGR00003">
    <property type="entry name" value="copper ion binding protein"/>
    <property type="match status" value="1"/>
</dbReference>
<dbReference type="GO" id="GO:0006825">
    <property type="term" value="P:copper ion transport"/>
    <property type="evidence" value="ECO:0007669"/>
    <property type="project" value="InterPro"/>
</dbReference>
<evidence type="ECO:0000259" key="4">
    <source>
        <dbReference type="PROSITE" id="PS50846"/>
    </source>
</evidence>
<dbReference type="FunFam" id="3.30.70.100:FF:000005">
    <property type="entry name" value="Copper-exporting P-type ATPase A"/>
    <property type="match status" value="1"/>
</dbReference>
<reference evidence="5" key="1">
    <citation type="submission" date="2022-06" db="EMBL/GenBank/DDBJ databases">
        <title>Aquibacillus sp. a new bacterium isolated from soil saline samples.</title>
        <authorList>
            <person name="Galisteo C."/>
            <person name="De La Haba R."/>
            <person name="Sanchez-Porro C."/>
            <person name="Ventosa A."/>
        </authorList>
    </citation>
    <scope>NUCLEOTIDE SEQUENCE</scope>
    <source>
        <strain evidence="5">3ASR75-54</strain>
    </source>
</reference>
<dbReference type="InterPro" id="IPR036163">
    <property type="entry name" value="HMA_dom_sf"/>
</dbReference>
<dbReference type="PANTHER" id="PTHR46594">
    <property type="entry name" value="P-TYPE CATION-TRANSPORTING ATPASE"/>
    <property type="match status" value="1"/>
</dbReference>
<dbReference type="SUPFAM" id="SSF55008">
    <property type="entry name" value="HMA, heavy metal-associated domain"/>
    <property type="match status" value="1"/>
</dbReference>
<dbReference type="InterPro" id="IPR017969">
    <property type="entry name" value="Heavy-metal-associated_CS"/>
</dbReference>
<dbReference type="Pfam" id="PF00403">
    <property type="entry name" value="HMA"/>
    <property type="match status" value="1"/>
</dbReference>
<feature type="domain" description="HMA" evidence="4">
    <location>
        <begin position="2"/>
        <end position="68"/>
    </location>
</feature>
<sequence length="71" mass="7739">MEKITLSITGMSCNHCVNKVENALNEQDGVEKVKVNLKKGTAVVKFDESKQTLDQLTAAVSEVGYEAIPEN</sequence>
<comment type="caution">
    <text evidence="5">The sequence shown here is derived from an EMBL/GenBank/DDBJ whole genome shotgun (WGS) entry which is preliminary data.</text>
</comment>
<dbReference type="EMBL" id="JAMQKC010000005">
    <property type="protein sequence ID" value="MDC3417013.1"/>
    <property type="molecule type" value="Genomic_DNA"/>
</dbReference>
<gene>
    <name evidence="5" type="primary">copZ</name>
    <name evidence="5" type="ORF">NC799_08760</name>
</gene>
<dbReference type="Proteomes" id="UP001145069">
    <property type="component" value="Unassembled WGS sequence"/>
</dbReference>